<evidence type="ECO:0000313" key="1">
    <source>
        <dbReference type="EMBL" id="NEM87154.1"/>
    </source>
</evidence>
<organism evidence="1 2">
    <name type="scientific">Escherichia coli</name>
    <dbReference type="NCBI Taxonomy" id="562"/>
    <lineage>
        <taxon>Bacteria</taxon>
        <taxon>Pseudomonadati</taxon>
        <taxon>Pseudomonadota</taxon>
        <taxon>Gammaproteobacteria</taxon>
        <taxon>Enterobacterales</taxon>
        <taxon>Enterobacteriaceae</taxon>
        <taxon>Escherichia</taxon>
    </lineage>
</organism>
<comment type="caution">
    <text evidence="1">The sequence shown here is derived from an EMBL/GenBank/DDBJ whole genome shotgun (WGS) entry which is preliminary data.</text>
</comment>
<reference evidence="1 2" key="1">
    <citation type="submission" date="2020-02" db="EMBL/GenBank/DDBJ databases">
        <authorList>
            <person name="Subbiah M."/>
            <person name="Call D."/>
        </authorList>
    </citation>
    <scope>NUCLEOTIDE SEQUENCE [LARGE SCALE GENOMIC DNA]</scope>
    <source>
        <strain evidence="1 2">8375wC2</strain>
    </source>
</reference>
<dbReference type="Proteomes" id="UP000469708">
    <property type="component" value="Unassembled WGS sequence"/>
</dbReference>
<gene>
    <name evidence="1" type="ORF">G3V95_16915</name>
</gene>
<sequence length="374" mass="42356">MNKILYISLSLDEKNYGGSIVSRNNLKALRALEDSEVKEVAIVKKLKGIYEYELQTNVSKVKIAIDNLKGYAGRLNRDCLLKIKNIIKVFEPKFVYLDSSLLGGIAELSKEISTDIKVITFFHNVEIDFELERLKSGGILYLPSLLPSYLAEKKAIKYSDIIISLHKNDSARLKCIYGRSSDFCVPVCIEDDLSNEVILHKNNSTDSIFRVGFIGTAFFANIKAAEFISKKLSPRFLNNKQIEFIIAGNGFDKYSKLLNRKNVKTLGYINSIEDFYNEVDVIISPVLTGAGMKVKIAEAIKYNKKVIASSFSLIGYETMLNSQNIFSCITLDDYVIAIKKLSTHPMTHSDTREYYLKFFSSQACINYFKYILNS</sequence>
<evidence type="ECO:0000313" key="2">
    <source>
        <dbReference type="Proteomes" id="UP000469708"/>
    </source>
</evidence>
<accession>A0A7H9QPL8</accession>
<protein>
    <submittedName>
        <fullName evidence="1">Glycosyltransferase family 4 protein</fullName>
    </submittedName>
</protein>
<dbReference type="SUPFAM" id="SSF53756">
    <property type="entry name" value="UDP-Glycosyltransferase/glycogen phosphorylase"/>
    <property type="match status" value="1"/>
</dbReference>
<dbReference type="EMBL" id="JAAGYI010000028">
    <property type="protein sequence ID" value="NEM87154.1"/>
    <property type="molecule type" value="Genomic_DNA"/>
</dbReference>
<name>A0A7H9QPL8_ECOLX</name>
<dbReference type="RefSeq" id="WP_032214218.1">
    <property type="nucleotide sequence ID" value="NZ_CP122629.1"/>
</dbReference>
<dbReference type="Pfam" id="PF13692">
    <property type="entry name" value="Glyco_trans_1_4"/>
    <property type="match status" value="1"/>
</dbReference>
<proteinExistence type="predicted"/>
<dbReference type="AlphaFoldDB" id="A0A7H9QPL8"/>
<dbReference type="Gene3D" id="3.40.50.2000">
    <property type="entry name" value="Glycogen Phosphorylase B"/>
    <property type="match status" value="2"/>
</dbReference>